<accession>A0A6C1CC00</accession>
<dbReference type="RefSeq" id="WP_135566799.1">
    <property type="nucleotide sequence ID" value="NZ_BNEJ01000025.1"/>
</dbReference>
<dbReference type="GO" id="GO:0008168">
    <property type="term" value="F:methyltransferase activity"/>
    <property type="evidence" value="ECO:0007669"/>
    <property type="project" value="UniProtKB-KW"/>
</dbReference>
<dbReference type="EMBL" id="RCIY01000040">
    <property type="protein sequence ID" value="TGG86338.1"/>
    <property type="molecule type" value="Genomic_DNA"/>
</dbReference>
<dbReference type="InterPro" id="IPR006764">
    <property type="entry name" value="SAM_dep_MeTrfase_SAV2177_type"/>
</dbReference>
<dbReference type="PIRSF" id="PIRSF017393">
    <property type="entry name" value="MTase_SAV2177"/>
    <property type="match status" value="1"/>
</dbReference>
<dbReference type="AlphaFoldDB" id="A0A6C1CC00"/>
<dbReference type="SUPFAM" id="SSF53335">
    <property type="entry name" value="S-adenosyl-L-methionine-dependent methyltransferases"/>
    <property type="match status" value="1"/>
</dbReference>
<dbReference type="GeneID" id="75179650"/>
<sequence length="273" mass="30260">MVTAETTRHSTDQPHSARMYDYFLGGKTNYEVDRKAAAVALGALPNIMVAARQNREFMHRAVRLLAREHGLTQFLDIGTGIPTSPNLHQVAQRERPEARVVYSDNDPIVLTYARALMSSTPEGATDYIEADVRQPHVILEHARRRLDFTRPVALSLVALLHFVPDEDGPHALVRELLAPLPPGSALVLSHGTADLEPDAEEVARIYRERGITLHVRTRTAVERFFDGLRLVEPGIVASCDWRPEYIGEDDLPALPGSVTPEQSCVWAGVALKP</sequence>
<organism evidence="1 2">
    <name type="scientific">Streptomyces albus</name>
    <dbReference type="NCBI Taxonomy" id="1888"/>
    <lineage>
        <taxon>Bacteria</taxon>
        <taxon>Bacillati</taxon>
        <taxon>Actinomycetota</taxon>
        <taxon>Actinomycetes</taxon>
        <taxon>Kitasatosporales</taxon>
        <taxon>Streptomycetaceae</taxon>
        <taxon>Streptomyces</taxon>
    </lineage>
</organism>
<dbReference type="Pfam" id="PF04672">
    <property type="entry name" value="Methyltransf_19"/>
    <property type="match status" value="1"/>
</dbReference>
<evidence type="ECO:0000313" key="1">
    <source>
        <dbReference type="EMBL" id="TGG86338.1"/>
    </source>
</evidence>
<keyword evidence="1" id="KW-0489">Methyltransferase</keyword>
<evidence type="ECO:0000313" key="2">
    <source>
        <dbReference type="Proteomes" id="UP000298111"/>
    </source>
</evidence>
<dbReference type="GO" id="GO:0032259">
    <property type="term" value="P:methylation"/>
    <property type="evidence" value="ECO:0007669"/>
    <property type="project" value="UniProtKB-KW"/>
</dbReference>
<comment type="caution">
    <text evidence="1">The sequence shown here is derived from an EMBL/GenBank/DDBJ whole genome shotgun (WGS) entry which is preliminary data.</text>
</comment>
<dbReference type="Gene3D" id="3.40.50.150">
    <property type="entry name" value="Vaccinia Virus protein VP39"/>
    <property type="match status" value="1"/>
</dbReference>
<keyword evidence="1" id="KW-0808">Transferase</keyword>
<proteinExistence type="predicted"/>
<protein>
    <submittedName>
        <fullName evidence="1">SAM-dependent methyltransferase</fullName>
    </submittedName>
</protein>
<reference evidence="1 2" key="1">
    <citation type="submission" date="2018-10" db="EMBL/GenBank/DDBJ databases">
        <title>Isolation of pseudouridimycin from Streptomyces albus DSM 40763.</title>
        <authorList>
            <person name="Rosenqvist P."/>
            <person name="Metsae-Ketelae M."/>
            <person name="Virta P."/>
        </authorList>
    </citation>
    <scope>NUCLEOTIDE SEQUENCE [LARGE SCALE GENOMIC DNA]</scope>
    <source>
        <strain evidence="1 2">DSM 40763</strain>
    </source>
</reference>
<dbReference type="InterPro" id="IPR029063">
    <property type="entry name" value="SAM-dependent_MTases_sf"/>
</dbReference>
<name>A0A6C1CC00_9ACTN</name>
<gene>
    <name evidence="1" type="ORF">D8771_08230</name>
</gene>
<dbReference type="Proteomes" id="UP000298111">
    <property type="component" value="Unassembled WGS sequence"/>
</dbReference>